<dbReference type="EMBL" id="OX596090">
    <property type="protein sequence ID" value="CAN0536455.1"/>
    <property type="molecule type" value="Genomic_DNA"/>
</dbReference>
<evidence type="ECO:0000313" key="2">
    <source>
        <dbReference type="Proteomes" id="UP001162501"/>
    </source>
</evidence>
<sequence length="890" mass="99121">MGCAPSIHVSQSGVIYCRDSDESNSPRQTTGVSQGPAAPLHGLFVQTDAADAIPQSRAPGPPGAARARRARGELGSGSSAGSAGPAATTCRGRRRHCCSSAEAETQTSYTSVKQVSSAEVRIGPMRLTQDPIQVLLIFAKEDSQSDGFWWACDRAGYSCNIARTPESALECFLDKHHEIIVIDHRQTRNFDAEAVCRSIRATNPSEHAVILAVVSQASGNYEEASVLPLLHAGFNRRFMENSSIIACYNELIQIEHGEVRSQFKLRACNSVFTALDHCHEAIEITSDDHVIQYVNPAFERMMGYHKGELLGKELAELPKSDKNRADLLDTINTCIKKGKEWQGVYYARRKSGDSIQQHVKITPVIGQGGKIRHFVSLKKLCCTSDKSKQILKIHRDSGDNSQTESHSFRYKNRRKESIDVKSISSRGSDAPSLQNRRYPSMARIHSMTIEAPITKVINIINAAQENSPVTVAEALDRVLEILRTTELYSPQLGTKDEDPHTSDLVGGLMTDGLRRLSGNEYVFTKNVPQSHSHLAMPVTINDVPPSIAQLLDNEESWEFNIFELEAVTHKRPLVYLGLKVFSRFGVCEFLHCSETTLRAWLQVIEANYHSSNAYHNSTHAADVLHATAFFLGKERVKGSLDQLDEVAALIAATVHDVDHPGRTNSFLCNAGSELAVLYNDTAVLESHHTALAFQLTVKDSKCNIFKNIDRNHYRTLRQAIIDMVLATEMTKHFEHVNKFVNSINKPMAAEVSISHIDGSDCECSPPGKNFPENQTLIKRMMIKCADVANPCRPLDLCIEWAGRISEEYFAQTDEEKRQGLPVVMPVFDRNTCSIPKSQISFIDYFITDMFDAWDAFAHLPTLMQHLADNYKHWKTLDDLKCKSLRLPSDS</sequence>
<gene>
    <name evidence="1" type="ORF">MRATA1EN22A_LOCUS24789</name>
</gene>
<dbReference type="Proteomes" id="UP001162501">
    <property type="component" value="Chromosome 6"/>
</dbReference>
<protein>
    <submittedName>
        <fullName evidence="1">Uncharacterized protein</fullName>
    </submittedName>
</protein>
<organism evidence="1 2">
    <name type="scientific">Rangifer tarandus platyrhynchus</name>
    <name type="common">Svalbard reindeer</name>
    <dbReference type="NCBI Taxonomy" id="3082113"/>
    <lineage>
        <taxon>Eukaryota</taxon>
        <taxon>Metazoa</taxon>
        <taxon>Chordata</taxon>
        <taxon>Craniata</taxon>
        <taxon>Vertebrata</taxon>
        <taxon>Euteleostomi</taxon>
        <taxon>Mammalia</taxon>
        <taxon>Eutheria</taxon>
        <taxon>Laurasiatheria</taxon>
        <taxon>Artiodactyla</taxon>
        <taxon>Ruminantia</taxon>
        <taxon>Pecora</taxon>
        <taxon>Cervidae</taxon>
        <taxon>Odocoileinae</taxon>
        <taxon>Rangifer</taxon>
    </lineage>
</organism>
<reference evidence="1" key="2">
    <citation type="submission" date="2025-03" db="EMBL/GenBank/DDBJ databases">
        <authorList>
            <consortium name="ELIXIR-Norway"/>
            <consortium name="Elixir Norway"/>
        </authorList>
    </citation>
    <scope>NUCLEOTIDE SEQUENCE</scope>
</reference>
<proteinExistence type="predicted"/>
<reference evidence="1" key="1">
    <citation type="submission" date="2023-05" db="EMBL/GenBank/DDBJ databases">
        <authorList>
            <consortium name="ELIXIR-Norway"/>
        </authorList>
    </citation>
    <scope>NUCLEOTIDE SEQUENCE</scope>
</reference>
<evidence type="ECO:0000313" key="1">
    <source>
        <dbReference type="EMBL" id="CAN0536455.1"/>
    </source>
</evidence>
<name>A0AC59ZYS9_RANTA</name>
<accession>A0AC59ZYS9</accession>